<accession>F4Q2F2</accession>
<name>F4Q2F2_CACFS</name>
<dbReference type="KEGG" id="dfa:DFA_06839"/>
<evidence type="ECO:0000313" key="2">
    <source>
        <dbReference type="Proteomes" id="UP000007797"/>
    </source>
</evidence>
<dbReference type="Proteomes" id="UP000007797">
    <property type="component" value="Unassembled WGS sequence"/>
</dbReference>
<sequence length="447" mass="49971">MTSHYSSKHYLVDGQTLPIDQLNSAIWLSQFYQLKPAVTNENNTLNSSITQFIFPEVTSIFIGGGAPATRNPGINPLDYFNSTYPKCTSLVFWNDNRVTEIPVYFNQAFPNLKTFQQQFPNLQNLTILSLSISPNQVLTIQVDSPLISLSHTKIYSDSDPTDDDIYSDNWNSGEPSGGFINPIFSYPNSIKSLQGLYFNNNFSGTIPSNFFAMNPNIREFAVAYNPFIQGIIGEESCHVNILSITNTSISSVPDCWWCFYDGIKNKNFATSLTKPSSIDCPGPQLKSTELFSVNQSVTIVGNNIGWGDFYLDLVVANRIVVGNHFKIPRGTTQYVQVVFSVRPNIWAPVNVTCIDFSVNNVTLDLQTNQEMIVNYDYATPKYPPNVNVGNSLQSLQSINSKYCFTGCQAIYTIPSPFNFDTMMDINFFTSLQSQSFVDSSIIIIKGK</sequence>
<keyword evidence="2" id="KW-1185">Reference proteome</keyword>
<dbReference type="InterPro" id="IPR032675">
    <property type="entry name" value="LRR_dom_sf"/>
</dbReference>
<dbReference type="Gene3D" id="3.80.10.10">
    <property type="entry name" value="Ribonuclease Inhibitor"/>
    <property type="match status" value="1"/>
</dbReference>
<dbReference type="RefSeq" id="XP_004366213.1">
    <property type="nucleotide sequence ID" value="XM_004366156.1"/>
</dbReference>
<gene>
    <name evidence="1" type="ORF">DFA_06839</name>
</gene>
<dbReference type="AlphaFoldDB" id="F4Q2F2"/>
<proteinExistence type="predicted"/>
<organism evidence="1 2">
    <name type="scientific">Cavenderia fasciculata</name>
    <name type="common">Slime mold</name>
    <name type="synonym">Dictyostelium fasciculatum</name>
    <dbReference type="NCBI Taxonomy" id="261658"/>
    <lineage>
        <taxon>Eukaryota</taxon>
        <taxon>Amoebozoa</taxon>
        <taxon>Evosea</taxon>
        <taxon>Eumycetozoa</taxon>
        <taxon>Dictyostelia</taxon>
        <taxon>Acytosteliales</taxon>
        <taxon>Cavenderiaceae</taxon>
        <taxon>Cavenderia</taxon>
    </lineage>
</organism>
<protein>
    <submittedName>
        <fullName evidence="1">Uncharacterized protein</fullName>
    </submittedName>
</protein>
<reference evidence="2" key="1">
    <citation type="journal article" date="2011" name="Genome Res.">
        <title>Phylogeny-wide analysis of social amoeba genomes highlights ancient origins for complex intercellular communication.</title>
        <authorList>
            <person name="Heidel A.J."/>
            <person name="Lawal H.M."/>
            <person name="Felder M."/>
            <person name="Schilde C."/>
            <person name="Helps N.R."/>
            <person name="Tunggal B."/>
            <person name="Rivero F."/>
            <person name="John U."/>
            <person name="Schleicher M."/>
            <person name="Eichinger L."/>
            <person name="Platzer M."/>
            <person name="Noegel A.A."/>
            <person name="Schaap P."/>
            <person name="Gloeckner G."/>
        </authorList>
    </citation>
    <scope>NUCLEOTIDE SEQUENCE [LARGE SCALE GENOMIC DNA]</scope>
    <source>
        <strain evidence="2">SH3</strain>
    </source>
</reference>
<dbReference type="SUPFAM" id="SSF52058">
    <property type="entry name" value="L domain-like"/>
    <property type="match status" value="1"/>
</dbReference>
<dbReference type="EMBL" id="GL883020">
    <property type="protein sequence ID" value="EGG18172.1"/>
    <property type="molecule type" value="Genomic_DNA"/>
</dbReference>
<dbReference type="GeneID" id="14870149"/>
<evidence type="ECO:0000313" key="1">
    <source>
        <dbReference type="EMBL" id="EGG18172.1"/>
    </source>
</evidence>